<dbReference type="PANTHER" id="PTHR13483">
    <property type="entry name" value="BOX C_D SNORNA PROTEIN 1-RELATED"/>
    <property type="match status" value="1"/>
</dbReference>
<dbReference type="GO" id="GO:0000492">
    <property type="term" value="P:box C/D snoRNP assembly"/>
    <property type="evidence" value="ECO:0007669"/>
    <property type="project" value="TreeGrafter"/>
</dbReference>
<dbReference type="CDD" id="cd23023">
    <property type="entry name" value="zf-HIT_BCD1"/>
    <property type="match status" value="1"/>
</dbReference>
<dbReference type="EMBL" id="JALJOQ010000013">
    <property type="protein sequence ID" value="KAK9810841.1"/>
    <property type="molecule type" value="Genomic_DNA"/>
</dbReference>
<keyword evidence="3 7" id="KW-0863">Zinc-finger</keyword>
<dbReference type="PROSITE" id="PS51083">
    <property type="entry name" value="ZF_HIT"/>
    <property type="match status" value="1"/>
</dbReference>
<name>A0AAW1PQZ9_9CHLO</name>
<dbReference type="InterPro" id="IPR007529">
    <property type="entry name" value="Znf_HIT"/>
</dbReference>
<evidence type="ECO:0000256" key="6">
    <source>
        <dbReference type="ARBA" id="ARBA00049654"/>
    </source>
</evidence>
<dbReference type="PANTHER" id="PTHR13483:SF3">
    <property type="entry name" value="BOX C_D SNORNA PROTEIN 1"/>
    <property type="match status" value="1"/>
</dbReference>
<comment type="caution">
    <text evidence="9">The sequence shown here is derived from an EMBL/GenBank/DDBJ whole genome shotgun (WGS) entry which is preliminary data.</text>
</comment>
<dbReference type="Pfam" id="PF04438">
    <property type="entry name" value="zf-HIT"/>
    <property type="match status" value="1"/>
</dbReference>
<dbReference type="Gene3D" id="3.30.60.190">
    <property type="match status" value="1"/>
</dbReference>
<dbReference type="GO" id="GO:0048254">
    <property type="term" value="P:snoRNA localization"/>
    <property type="evidence" value="ECO:0007669"/>
    <property type="project" value="TreeGrafter"/>
</dbReference>
<evidence type="ECO:0000256" key="5">
    <source>
        <dbReference type="ARBA" id="ARBA00049598"/>
    </source>
</evidence>
<keyword evidence="2" id="KW-0479">Metal-binding</keyword>
<protein>
    <recommendedName>
        <fullName evidence="8">HIT-type domain-containing protein</fullName>
    </recommendedName>
</protein>
<comment type="function">
    <text evidence="5">Required for box C/D snoRNAs accumulation involved in snoRNA processing, snoRNA transport to the nucleolus and ribosome biogenesis.</text>
</comment>
<keyword evidence="4" id="KW-0862">Zinc</keyword>
<proteinExistence type="inferred from homology"/>
<dbReference type="InterPro" id="IPR057721">
    <property type="entry name" value="BCD1_alpha/beta"/>
</dbReference>
<comment type="similarity">
    <text evidence="6">Belongs to the BCD1 family.</text>
</comment>
<evidence type="ECO:0000256" key="2">
    <source>
        <dbReference type="ARBA" id="ARBA00022723"/>
    </source>
</evidence>
<evidence type="ECO:0000256" key="4">
    <source>
        <dbReference type="ARBA" id="ARBA00022833"/>
    </source>
</evidence>
<dbReference type="GO" id="GO:0000463">
    <property type="term" value="P:maturation of LSU-rRNA from tricistronic rRNA transcript (SSU-rRNA, 5.8S rRNA, LSU-rRNA)"/>
    <property type="evidence" value="ECO:0007669"/>
    <property type="project" value="TreeGrafter"/>
</dbReference>
<dbReference type="Pfam" id="PF25790">
    <property type="entry name" value="BCD1"/>
    <property type="match status" value="1"/>
</dbReference>
<dbReference type="InterPro" id="IPR051639">
    <property type="entry name" value="BCD1"/>
</dbReference>
<accession>A0AAW1PQZ9</accession>
<sequence length="205" mass="22648">MAWQTGQEVIDDARAGDAGPAEAASCQVCRKAPYKYKCPGCGVSTCSLPCSRSHKAASGCTGKKDPTEFCTLRDFTDARLLSDFFLLQKATTAKQTARKVASHQAGTWQAQGHRSPAVLRQLMEQARRRGVKLRMQPPGMTKSRCNTSCWDSNAAALMWRVHWRFPAANDTCIQDRQVCEDAVFRDVLKSHLKPQPVLSSGTVWT</sequence>
<evidence type="ECO:0000313" key="10">
    <source>
        <dbReference type="Proteomes" id="UP001465755"/>
    </source>
</evidence>
<evidence type="ECO:0000256" key="3">
    <source>
        <dbReference type="ARBA" id="ARBA00022771"/>
    </source>
</evidence>
<keyword evidence="10" id="KW-1185">Reference proteome</keyword>
<evidence type="ECO:0000256" key="1">
    <source>
        <dbReference type="ARBA" id="ARBA00022553"/>
    </source>
</evidence>
<dbReference type="GO" id="GO:0008270">
    <property type="term" value="F:zinc ion binding"/>
    <property type="evidence" value="ECO:0007669"/>
    <property type="project" value="UniProtKB-UniRule"/>
</dbReference>
<evidence type="ECO:0000259" key="8">
    <source>
        <dbReference type="PROSITE" id="PS51083"/>
    </source>
</evidence>
<evidence type="ECO:0000256" key="7">
    <source>
        <dbReference type="PROSITE-ProRule" id="PRU00453"/>
    </source>
</evidence>
<dbReference type="GO" id="GO:0005634">
    <property type="term" value="C:nucleus"/>
    <property type="evidence" value="ECO:0007669"/>
    <property type="project" value="TreeGrafter"/>
</dbReference>
<reference evidence="9 10" key="1">
    <citation type="journal article" date="2024" name="Nat. Commun.">
        <title>Phylogenomics reveals the evolutionary origins of lichenization in chlorophyte algae.</title>
        <authorList>
            <person name="Puginier C."/>
            <person name="Libourel C."/>
            <person name="Otte J."/>
            <person name="Skaloud P."/>
            <person name="Haon M."/>
            <person name="Grisel S."/>
            <person name="Petersen M."/>
            <person name="Berrin J.G."/>
            <person name="Delaux P.M."/>
            <person name="Dal Grande F."/>
            <person name="Keller J."/>
        </authorList>
    </citation>
    <scope>NUCLEOTIDE SEQUENCE [LARGE SCALE GENOMIC DNA]</scope>
    <source>
        <strain evidence="9 10">SAG 2036</strain>
    </source>
</reference>
<keyword evidence="1" id="KW-0597">Phosphoprotein</keyword>
<evidence type="ECO:0000313" key="9">
    <source>
        <dbReference type="EMBL" id="KAK9810841.1"/>
    </source>
</evidence>
<feature type="domain" description="HIT-type" evidence="8">
    <location>
        <begin position="26"/>
        <end position="60"/>
    </location>
</feature>
<dbReference type="AlphaFoldDB" id="A0AAW1PQZ9"/>
<gene>
    <name evidence="9" type="ORF">WJX73_000829</name>
</gene>
<dbReference type="SUPFAM" id="SSF144232">
    <property type="entry name" value="HIT/MYND zinc finger-like"/>
    <property type="match status" value="1"/>
</dbReference>
<dbReference type="Proteomes" id="UP001465755">
    <property type="component" value="Unassembled WGS sequence"/>
</dbReference>
<dbReference type="GO" id="GO:0070761">
    <property type="term" value="C:pre-snoRNP complex"/>
    <property type="evidence" value="ECO:0007669"/>
    <property type="project" value="TreeGrafter"/>
</dbReference>
<organism evidence="9 10">
    <name type="scientific">Symbiochloris irregularis</name>
    <dbReference type="NCBI Taxonomy" id="706552"/>
    <lineage>
        <taxon>Eukaryota</taxon>
        <taxon>Viridiplantae</taxon>
        <taxon>Chlorophyta</taxon>
        <taxon>core chlorophytes</taxon>
        <taxon>Trebouxiophyceae</taxon>
        <taxon>Trebouxiales</taxon>
        <taxon>Trebouxiaceae</taxon>
        <taxon>Symbiochloris</taxon>
    </lineage>
</organism>